<dbReference type="Proteomes" id="UP000198704">
    <property type="component" value="Unassembled WGS sequence"/>
</dbReference>
<gene>
    <name evidence="2" type="ORF">SAMN05216360_111206</name>
</gene>
<keyword evidence="3" id="KW-1185">Reference proteome</keyword>
<evidence type="ECO:0000313" key="2">
    <source>
        <dbReference type="EMBL" id="SDN82482.1"/>
    </source>
</evidence>
<accession>A0A1H0EJG3</accession>
<dbReference type="RefSeq" id="WP_091718418.1">
    <property type="nucleotide sequence ID" value="NZ_FNHS01000011.1"/>
</dbReference>
<protein>
    <submittedName>
        <fullName evidence="2">Uncharacterized protein</fullName>
    </submittedName>
</protein>
<dbReference type="AlphaFoldDB" id="A0A1H0EJG3"/>
<evidence type="ECO:0000313" key="3">
    <source>
        <dbReference type="Proteomes" id="UP000198704"/>
    </source>
</evidence>
<dbReference type="EMBL" id="FNHS01000011">
    <property type="protein sequence ID" value="SDN82482.1"/>
    <property type="molecule type" value="Genomic_DNA"/>
</dbReference>
<feature type="compositionally biased region" description="Pro residues" evidence="1">
    <location>
        <begin position="55"/>
        <end position="68"/>
    </location>
</feature>
<sequence>MTDLVSDADCDACAREAAAAIEAVLDQRCPELKRAFWSAVAKHYRMSFGQSGQPPAAPRPTPEARPPA</sequence>
<evidence type="ECO:0000256" key="1">
    <source>
        <dbReference type="SAM" id="MobiDB-lite"/>
    </source>
</evidence>
<dbReference type="STRING" id="582672.SAMN05216360_111206"/>
<feature type="region of interest" description="Disordered" evidence="1">
    <location>
        <begin position="48"/>
        <end position="68"/>
    </location>
</feature>
<reference evidence="3" key="1">
    <citation type="submission" date="2016-10" db="EMBL/GenBank/DDBJ databases">
        <authorList>
            <person name="Varghese N."/>
            <person name="Submissions S."/>
        </authorList>
    </citation>
    <scope>NUCLEOTIDE SEQUENCE [LARGE SCALE GENOMIC DNA]</scope>
    <source>
        <strain evidence="3">BL47</strain>
    </source>
</reference>
<proteinExistence type="predicted"/>
<organism evidence="2 3">
    <name type="scientific">Methylobacterium phyllostachyos</name>
    <dbReference type="NCBI Taxonomy" id="582672"/>
    <lineage>
        <taxon>Bacteria</taxon>
        <taxon>Pseudomonadati</taxon>
        <taxon>Pseudomonadota</taxon>
        <taxon>Alphaproteobacteria</taxon>
        <taxon>Hyphomicrobiales</taxon>
        <taxon>Methylobacteriaceae</taxon>
        <taxon>Methylobacterium</taxon>
    </lineage>
</organism>
<name>A0A1H0EJG3_9HYPH</name>